<dbReference type="InterPro" id="IPR055170">
    <property type="entry name" value="GFO_IDH_MocA-like_dom"/>
</dbReference>
<dbReference type="Pfam" id="PF01408">
    <property type="entry name" value="GFO_IDH_MocA"/>
    <property type="match status" value="1"/>
</dbReference>
<organism evidence="6 7">
    <name type="scientific">Demequina activiva</name>
    <dbReference type="NCBI Taxonomy" id="1582364"/>
    <lineage>
        <taxon>Bacteria</taxon>
        <taxon>Bacillati</taxon>
        <taxon>Actinomycetota</taxon>
        <taxon>Actinomycetes</taxon>
        <taxon>Micrococcales</taxon>
        <taxon>Demequinaceae</taxon>
        <taxon>Demequina</taxon>
    </lineage>
</organism>
<keyword evidence="3" id="KW-0520">NAD</keyword>
<dbReference type="SUPFAM" id="SSF55347">
    <property type="entry name" value="Glyceraldehyde-3-phosphate dehydrogenase-like, C-terminal domain"/>
    <property type="match status" value="1"/>
</dbReference>
<evidence type="ECO:0000313" key="6">
    <source>
        <dbReference type="EMBL" id="GIG53810.1"/>
    </source>
</evidence>
<comment type="caution">
    <text evidence="6">The sequence shown here is derived from an EMBL/GenBank/DDBJ whole genome shotgun (WGS) entry which is preliminary data.</text>
</comment>
<dbReference type="SUPFAM" id="SSF51735">
    <property type="entry name" value="NAD(P)-binding Rossmann-fold domains"/>
    <property type="match status" value="1"/>
</dbReference>
<dbReference type="Pfam" id="PF22725">
    <property type="entry name" value="GFO_IDH_MocA_C3"/>
    <property type="match status" value="1"/>
</dbReference>
<dbReference type="InterPro" id="IPR050984">
    <property type="entry name" value="Gfo/Idh/MocA_domain"/>
</dbReference>
<gene>
    <name evidence="6" type="ORF">Dac01nite_05620</name>
</gene>
<sequence>MTVTAQAPAAATSHRLAAPDTAPGLRWGVLGAGWIADVFARSTLGHTRSILQSVASRDSHRGNLYAKKYGVDTVRSGDGAYQRLVEDPEVDAIYIATPHALHRDHALLAIAAGKPVLVEKAFTRNASEAREVIDAARAAGVFVMEAMWTRFLPHMAEARRLVADGAIGRVVHVSADFGGSPEYDPQHRNFNPDLAGGALLDLGVYPVNMVHDFLGAPEAVRAIGALAPTGVDLRETVIMDYPTRRAQGTALSTFEVDTARLASISGTEGRIDFGREYYAPTTFTLTRAGRRQLDFTADVPLGWQYQVAEVARCVRAGATESAIMPHAATLEVMDVLDEARRQLGVTYPGEEAA</sequence>
<feature type="domain" description="Gfo/Idh/MocA-like oxidoreductase N-terminal" evidence="4">
    <location>
        <begin position="25"/>
        <end position="145"/>
    </location>
</feature>
<dbReference type="PANTHER" id="PTHR22604:SF105">
    <property type="entry name" value="TRANS-1,2-DIHYDROBENZENE-1,2-DIOL DEHYDROGENASE"/>
    <property type="match status" value="1"/>
</dbReference>
<dbReference type="GO" id="GO:0016491">
    <property type="term" value="F:oxidoreductase activity"/>
    <property type="evidence" value="ECO:0007669"/>
    <property type="project" value="UniProtKB-KW"/>
</dbReference>
<comment type="similarity">
    <text evidence="1">Belongs to the Gfo/Idh/MocA family.</text>
</comment>
<dbReference type="EMBL" id="BONR01000001">
    <property type="protein sequence ID" value="GIG53810.1"/>
    <property type="molecule type" value="Genomic_DNA"/>
</dbReference>
<evidence type="ECO:0000259" key="4">
    <source>
        <dbReference type="Pfam" id="PF01408"/>
    </source>
</evidence>
<keyword evidence="2" id="KW-0560">Oxidoreductase</keyword>
<dbReference type="Gene3D" id="3.40.50.720">
    <property type="entry name" value="NAD(P)-binding Rossmann-like Domain"/>
    <property type="match status" value="1"/>
</dbReference>
<protein>
    <submittedName>
        <fullName evidence="6">Oxidoreductase</fullName>
    </submittedName>
</protein>
<name>A0A919Q4Q9_9MICO</name>
<dbReference type="InterPro" id="IPR000683">
    <property type="entry name" value="Gfo/Idh/MocA-like_OxRdtase_N"/>
</dbReference>
<keyword evidence="7" id="KW-1185">Reference proteome</keyword>
<dbReference type="Gene3D" id="3.30.360.10">
    <property type="entry name" value="Dihydrodipicolinate Reductase, domain 2"/>
    <property type="match status" value="1"/>
</dbReference>
<evidence type="ECO:0000256" key="3">
    <source>
        <dbReference type="ARBA" id="ARBA00023027"/>
    </source>
</evidence>
<evidence type="ECO:0000259" key="5">
    <source>
        <dbReference type="Pfam" id="PF22725"/>
    </source>
</evidence>
<dbReference type="Proteomes" id="UP000652354">
    <property type="component" value="Unassembled WGS sequence"/>
</dbReference>
<dbReference type="InterPro" id="IPR036291">
    <property type="entry name" value="NAD(P)-bd_dom_sf"/>
</dbReference>
<feature type="domain" description="GFO/IDH/MocA-like oxidoreductase" evidence="5">
    <location>
        <begin position="156"/>
        <end position="271"/>
    </location>
</feature>
<dbReference type="AlphaFoldDB" id="A0A919Q4Q9"/>
<evidence type="ECO:0000313" key="7">
    <source>
        <dbReference type="Proteomes" id="UP000652354"/>
    </source>
</evidence>
<evidence type="ECO:0000256" key="2">
    <source>
        <dbReference type="ARBA" id="ARBA00023002"/>
    </source>
</evidence>
<accession>A0A919Q4Q9</accession>
<dbReference type="RefSeq" id="WP_239066470.1">
    <property type="nucleotide sequence ID" value="NZ_BONR01000001.1"/>
</dbReference>
<evidence type="ECO:0000256" key="1">
    <source>
        <dbReference type="ARBA" id="ARBA00010928"/>
    </source>
</evidence>
<proteinExistence type="inferred from homology"/>
<reference evidence="6" key="1">
    <citation type="submission" date="2021-01" db="EMBL/GenBank/DDBJ databases">
        <title>Whole genome shotgun sequence of Demequina activiva NBRC 110675.</title>
        <authorList>
            <person name="Komaki H."/>
            <person name="Tamura T."/>
        </authorList>
    </citation>
    <scope>NUCLEOTIDE SEQUENCE</scope>
    <source>
        <strain evidence="6">NBRC 110675</strain>
    </source>
</reference>
<dbReference type="PANTHER" id="PTHR22604">
    <property type="entry name" value="OXIDOREDUCTASES"/>
    <property type="match status" value="1"/>
</dbReference>
<dbReference type="GO" id="GO:0000166">
    <property type="term" value="F:nucleotide binding"/>
    <property type="evidence" value="ECO:0007669"/>
    <property type="project" value="InterPro"/>
</dbReference>